<protein>
    <submittedName>
        <fullName evidence="4">Uncharacterized protein</fullName>
    </submittedName>
</protein>
<dbReference type="GO" id="GO:0008010">
    <property type="term" value="F:structural constituent of chitin-based larval cuticle"/>
    <property type="evidence" value="ECO:0007669"/>
    <property type="project" value="TreeGrafter"/>
</dbReference>
<dbReference type="PRINTS" id="PR00947">
    <property type="entry name" value="CUTICLE"/>
</dbReference>
<feature type="signal peptide" evidence="3">
    <location>
        <begin position="1"/>
        <end position="16"/>
    </location>
</feature>
<organism evidence="4 5">
    <name type="scientific">Meganyctiphanes norvegica</name>
    <name type="common">Northern krill</name>
    <name type="synonym">Thysanopoda norvegica</name>
    <dbReference type="NCBI Taxonomy" id="48144"/>
    <lineage>
        <taxon>Eukaryota</taxon>
        <taxon>Metazoa</taxon>
        <taxon>Ecdysozoa</taxon>
        <taxon>Arthropoda</taxon>
        <taxon>Crustacea</taxon>
        <taxon>Multicrustacea</taxon>
        <taxon>Malacostraca</taxon>
        <taxon>Eumalacostraca</taxon>
        <taxon>Eucarida</taxon>
        <taxon>Euphausiacea</taxon>
        <taxon>Euphausiidae</taxon>
        <taxon>Meganyctiphanes</taxon>
    </lineage>
</organism>
<keyword evidence="5" id="KW-1185">Reference proteome</keyword>
<dbReference type="PROSITE" id="PS51155">
    <property type="entry name" value="CHIT_BIND_RR_2"/>
    <property type="match status" value="1"/>
</dbReference>
<dbReference type="GO" id="GO:0062129">
    <property type="term" value="C:chitin-based extracellular matrix"/>
    <property type="evidence" value="ECO:0007669"/>
    <property type="project" value="TreeGrafter"/>
</dbReference>
<keyword evidence="3" id="KW-0732">Signal</keyword>
<reference evidence="4 5" key="1">
    <citation type="submission" date="2024-05" db="EMBL/GenBank/DDBJ databases">
        <authorList>
            <person name="Wallberg A."/>
        </authorList>
    </citation>
    <scope>NUCLEOTIDE SEQUENCE [LARGE SCALE GENOMIC DNA]</scope>
</reference>
<name>A0AAV2RUY6_MEGNR</name>
<feature type="chain" id="PRO_5043842118" evidence="3">
    <location>
        <begin position="17"/>
        <end position="140"/>
    </location>
</feature>
<dbReference type="EMBL" id="CAXKWB010031985">
    <property type="protein sequence ID" value="CAL4140675.1"/>
    <property type="molecule type" value="Genomic_DNA"/>
</dbReference>
<dbReference type="InterPro" id="IPR050468">
    <property type="entry name" value="Cuticle_Struct_Prot"/>
</dbReference>
<evidence type="ECO:0000313" key="4">
    <source>
        <dbReference type="EMBL" id="CAL4140675.1"/>
    </source>
</evidence>
<proteinExistence type="predicted"/>
<dbReference type="AlphaFoldDB" id="A0AAV2RUY6"/>
<dbReference type="InterPro" id="IPR000618">
    <property type="entry name" value="Insect_cuticle"/>
</dbReference>
<gene>
    <name evidence="4" type="ORF">MNOR_LOCUS28650</name>
</gene>
<dbReference type="Proteomes" id="UP001497623">
    <property type="component" value="Unassembled WGS sequence"/>
</dbReference>
<sequence>MKAAILFSCLIALGMAAPQFNNFDEDRPVAILRSDSEMDGSNFRYGYESEDGTAVDAVGSEGFNGGTNIEGSYRFTLPSGEQVEVNYVANEYGALYSSPILPQQVQAIHAIPAHALEQIRFAEEQRAQGAQWDQQGFRIN</sequence>
<evidence type="ECO:0000256" key="3">
    <source>
        <dbReference type="SAM" id="SignalP"/>
    </source>
</evidence>
<accession>A0AAV2RUY6</accession>
<dbReference type="PANTHER" id="PTHR10380">
    <property type="entry name" value="CUTICLE PROTEIN"/>
    <property type="match status" value="1"/>
</dbReference>
<keyword evidence="1 2" id="KW-0193">Cuticle</keyword>
<evidence type="ECO:0000313" key="5">
    <source>
        <dbReference type="Proteomes" id="UP001497623"/>
    </source>
</evidence>
<dbReference type="Pfam" id="PF00379">
    <property type="entry name" value="Chitin_bind_4"/>
    <property type="match status" value="1"/>
</dbReference>
<comment type="caution">
    <text evidence="4">The sequence shown here is derived from an EMBL/GenBank/DDBJ whole genome shotgun (WGS) entry which is preliminary data.</text>
</comment>
<evidence type="ECO:0000256" key="1">
    <source>
        <dbReference type="ARBA" id="ARBA00022460"/>
    </source>
</evidence>
<evidence type="ECO:0000256" key="2">
    <source>
        <dbReference type="PROSITE-ProRule" id="PRU00497"/>
    </source>
</evidence>
<dbReference type="PANTHER" id="PTHR10380:SF173">
    <property type="entry name" value="CUTICULAR PROTEIN 47EF, ISOFORM C-RELATED"/>
    <property type="match status" value="1"/>
</dbReference>